<feature type="transmembrane region" description="Helical" evidence="8">
    <location>
        <begin position="59"/>
        <end position="78"/>
    </location>
</feature>
<evidence type="ECO:0000256" key="5">
    <source>
        <dbReference type="ARBA" id="ARBA00022989"/>
    </source>
</evidence>
<keyword evidence="6 8" id="KW-0472">Membrane</keyword>
<organism evidence="11 12">
    <name type="scientific">Rubricella aquisinus</name>
    <dbReference type="NCBI Taxonomy" id="2028108"/>
    <lineage>
        <taxon>Bacteria</taxon>
        <taxon>Pseudomonadati</taxon>
        <taxon>Pseudomonadota</taxon>
        <taxon>Alphaproteobacteria</taxon>
        <taxon>Rhodobacterales</taxon>
        <taxon>Paracoccaceae</taxon>
        <taxon>Rubricella</taxon>
    </lineage>
</organism>
<dbReference type="Pfam" id="PF00664">
    <property type="entry name" value="ABC_membrane"/>
    <property type="match status" value="1"/>
</dbReference>
<dbReference type="GO" id="GO:0030256">
    <property type="term" value="C:type I protein secretion system complex"/>
    <property type="evidence" value="ECO:0007669"/>
    <property type="project" value="InterPro"/>
</dbReference>
<evidence type="ECO:0000256" key="2">
    <source>
        <dbReference type="ARBA" id="ARBA00022692"/>
    </source>
</evidence>
<dbReference type="PROSITE" id="PS50893">
    <property type="entry name" value="ABC_TRANSPORTER_2"/>
    <property type="match status" value="1"/>
</dbReference>
<feature type="domain" description="ABC transmembrane type-1" evidence="10">
    <location>
        <begin position="25"/>
        <end position="303"/>
    </location>
</feature>
<dbReference type="GO" id="GO:0015421">
    <property type="term" value="F:ABC-type oligopeptide transporter activity"/>
    <property type="evidence" value="ECO:0007669"/>
    <property type="project" value="TreeGrafter"/>
</dbReference>
<keyword evidence="2 8" id="KW-0812">Transmembrane</keyword>
<dbReference type="AlphaFoldDB" id="A0A840X596"/>
<keyword evidence="3" id="KW-0547">Nucleotide-binding</keyword>
<dbReference type="Pfam" id="PF00005">
    <property type="entry name" value="ABC_tran"/>
    <property type="match status" value="1"/>
</dbReference>
<evidence type="ECO:0000256" key="6">
    <source>
        <dbReference type="ARBA" id="ARBA00023136"/>
    </source>
</evidence>
<dbReference type="NCBIfam" id="TIGR01842">
    <property type="entry name" value="type_I_sec_PrtD"/>
    <property type="match status" value="1"/>
</dbReference>
<evidence type="ECO:0000256" key="3">
    <source>
        <dbReference type="ARBA" id="ARBA00022741"/>
    </source>
</evidence>
<name>A0A840X596_9RHOB</name>
<protein>
    <submittedName>
        <fullName evidence="11">ATP-binding cassette subfamily C protein</fullName>
    </submittedName>
</protein>
<dbReference type="PANTHER" id="PTHR43394:SF1">
    <property type="entry name" value="ATP-BINDING CASSETTE SUB-FAMILY B MEMBER 10, MITOCHONDRIAL"/>
    <property type="match status" value="1"/>
</dbReference>
<evidence type="ECO:0000259" key="10">
    <source>
        <dbReference type="PROSITE" id="PS50929"/>
    </source>
</evidence>
<feature type="domain" description="ABC transporter" evidence="9">
    <location>
        <begin position="334"/>
        <end position="570"/>
    </location>
</feature>
<dbReference type="Proteomes" id="UP000553766">
    <property type="component" value="Unassembled WGS sequence"/>
</dbReference>
<dbReference type="InterPro" id="IPR017871">
    <property type="entry name" value="ABC_transporter-like_CS"/>
</dbReference>
<dbReference type="Gene3D" id="3.40.50.300">
    <property type="entry name" value="P-loop containing nucleotide triphosphate hydrolases"/>
    <property type="match status" value="1"/>
</dbReference>
<sequence length="601" mass="64698">MAEQDHKKGRKELRDGLKQSRSLFLIVALFSVFANLLMLTGPLFMLQVYDRVLASQSEATLVALTGLVVLLYGLMAVLDYARGRILARIGARFQTIFDKRVFDAVMRRSVDPGYRNRPATSVRDLEAIQRVFSSPAAFAVYDIPWTPIFLAAIFIFHPILGWFAVAGGSVLIFATILNQWITRRPQEDYQKASAVAENFQTSVRRDAEVVQSLGMRKSVLARWQENRNKALESSIYASDVGGTIQNFTKAFRFLLQSGMLAIGAWLVLQQEMTPGAMIAGSILLGRALAPVEQSISQWPLVQRARSGWLALAEMLERIPEEPDHTALPKPKAKIEVIGVSVTPPGERTPTLRNVSFRLEPGQALGVIGPSAAGKSTLARALTGIWPTVTGSVRLDGAALDQFADDVRGEHIGYLPQDVALFDASVADNIARLSTSPDAEQVVIAAKKAGAHEMILKLPEGYDTRISAGGSRLSGGQKQRLGLARAMYGDPVLIVLDEPNANLDSSGSAALNAAIDQMKAAGKAVIIMAHRPAAIASCDLLLVLDQGMAKAFGPRDDVLKETLKNYKDVAPNIAAGAPGTAARLPQGAAMPTSNPIKTGGTA</sequence>
<dbReference type="InterPro" id="IPR036640">
    <property type="entry name" value="ABC1_TM_sf"/>
</dbReference>
<accession>A0A840X596</accession>
<dbReference type="InterPro" id="IPR003439">
    <property type="entry name" value="ABC_transporter-like_ATP-bd"/>
</dbReference>
<dbReference type="Gene3D" id="1.20.1560.10">
    <property type="entry name" value="ABC transporter type 1, transmembrane domain"/>
    <property type="match status" value="1"/>
</dbReference>
<evidence type="ECO:0000313" key="11">
    <source>
        <dbReference type="EMBL" id="MBB5517005.1"/>
    </source>
</evidence>
<evidence type="ECO:0000256" key="4">
    <source>
        <dbReference type="ARBA" id="ARBA00022840"/>
    </source>
</evidence>
<evidence type="ECO:0000259" key="9">
    <source>
        <dbReference type="PROSITE" id="PS50893"/>
    </source>
</evidence>
<evidence type="ECO:0000256" key="7">
    <source>
        <dbReference type="SAM" id="MobiDB-lite"/>
    </source>
</evidence>
<feature type="transmembrane region" description="Helical" evidence="8">
    <location>
        <begin position="162"/>
        <end position="181"/>
    </location>
</feature>
<evidence type="ECO:0000256" key="1">
    <source>
        <dbReference type="ARBA" id="ARBA00004651"/>
    </source>
</evidence>
<proteinExistence type="predicted"/>
<feature type="transmembrane region" description="Helical" evidence="8">
    <location>
        <begin position="138"/>
        <end position="156"/>
    </location>
</feature>
<feature type="transmembrane region" description="Helical" evidence="8">
    <location>
        <begin position="21"/>
        <end position="39"/>
    </location>
</feature>
<dbReference type="CDD" id="cd03246">
    <property type="entry name" value="ABCC_Protease_Secretion"/>
    <property type="match status" value="1"/>
</dbReference>
<dbReference type="SMART" id="SM00382">
    <property type="entry name" value="AAA"/>
    <property type="match status" value="1"/>
</dbReference>
<dbReference type="GO" id="GO:0005886">
    <property type="term" value="C:plasma membrane"/>
    <property type="evidence" value="ECO:0007669"/>
    <property type="project" value="UniProtKB-SubCell"/>
</dbReference>
<dbReference type="EMBL" id="JACIJS010000011">
    <property type="protein sequence ID" value="MBB5517005.1"/>
    <property type="molecule type" value="Genomic_DNA"/>
</dbReference>
<feature type="region of interest" description="Disordered" evidence="7">
    <location>
        <begin position="576"/>
        <end position="601"/>
    </location>
</feature>
<dbReference type="PROSITE" id="PS50929">
    <property type="entry name" value="ABC_TM1F"/>
    <property type="match status" value="1"/>
</dbReference>
<dbReference type="InterPro" id="IPR010128">
    <property type="entry name" value="ATPase_T1SS_PrtD-like"/>
</dbReference>
<dbReference type="SUPFAM" id="SSF52540">
    <property type="entry name" value="P-loop containing nucleoside triphosphate hydrolases"/>
    <property type="match status" value="1"/>
</dbReference>
<evidence type="ECO:0000256" key="8">
    <source>
        <dbReference type="SAM" id="Phobius"/>
    </source>
</evidence>
<evidence type="ECO:0000313" key="12">
    <source>
        <dbReference type="Proteomes" id="UP000553766"/>
    </source>
</evidence>
<dbReference type="InterPro" id="IPR027417">
    <property type="entry name" value="P-loop_NTPase"/>
</dbReference>
<reference evidence="11 12" key="1">
    <citation type="submission" date="2020-08" db="EMBL/GenBank/DDBJ databases">
        <title>Genomic Encyclopedia of Type Strains, Phase IV (KMG-IV): sequencing the most valuable type-strain genomes for metagenomic binning, comparative biology and taxonomic classification.</title>
        <authorList>
            <person name="Goeker M."/>
        </authorList>
    </citation>
    <scope>NUCLEOTIDE SEQUENCE [LARGE SCALE GENOMIC DNA]</scope>
    <source>
        <strain evidence="11 12">DSM 103377</strain>
    </source>
</reference>
<dbReference type="PROSITE" id="PS00211">
    <property type="entry name" value="ABC_TRANSPORTER_1"/>
    <property type="match status" value="1"/>
</dbReference>
<dbReference type="GO" id="GO:0005524">
    <property type="term" value="F:ATP binding"/>
    <property type="evidence" value="ECO:0007669"/>
    <property type="project" value="UniProtKB-KW"/>
</dbReference>
<comment type="caution">
    <text evidence="11">The sequence shown here is derived from an EMBL/GenBank/DDBJ whole genome shotgun (WGS) entry which is preliminary data.</text>
</comment>
<keyword evidence="4 11" id="KW-0067">ATP-binding</keyword>
<gene>
    <name evidence="11" type="ORF">FHS89_003049</name>
</gene>
<keyword evidence="12" id="KW-1185">Reference proteome</keyword>
<dbReference type="InterPro" id="IPR011527">
    <property type="entry name" value="ABC1_TM_dom"/>
</dbReference>
<dbReference type="GO" id="GO:0016887">
    <property type="term" value="F:ATP hydrolysis activity"/>
    <property type="evidence" value="ECO:0007669"/>
    <property type="project" value="InterPro"/>
</dbReference>
<dbReference type="GO" id="GO:0030253">
    <property type="term" value="P:protein secretion by the type I secretion system"/>
    <property type="evidence" value="ECO:0007669"/>
    <property type="project" value="InterPro"/>
</dbReference>
<comment type="subcellular location">
    <subcellularLocation>
        <location evidence="1">Cell membrane</location>
        <topology evidence="1">Multi-pass membrane protein</topology>
    </subcellularLocation>
</comment>
<dbReference type="RefSeq" id="WP_184012964.1">
    <property type="nucleotide sequence ID" value="NZ_JACIJS010000011.1"/>
</dbReference>
<dbReference type="SUPFAM" id="SSF90123">
    <property type="entry name" value="ABC transporter transmembrane region"/>
    <property type="match status" value="1"/>
</dbReference>
<dbReference type="InterPro" id="IPR039421">
    <property type="entry name" value="Type_1_exporter"/>
</dbReference>
<dbReference type="InterPro" id="IPR003593">
    <property type="entry name" value="AAA+_ATPase"/>
</dbReference>
<keyword evidence="5 8" id="KW-1133">Transmembrane helix</keyword>
<feature type="transmembrane region" description="Helical" evidence="8">
    <location>
        <begin position="250"/>
        <end position="268"/>
    </location>
</feature>
<dbReference type="PANTHER" id="PTHR43394">
    <property type="entry name" value="ATP-DEPENDENT PERMEASE MDL1, MITOCHONDRIAL"/>
    <property type="match status" value="1"/>
</dbReference>